<keyword evidence="1" id="KW-1133">Transmembrane helix</keyword>
<keyword evidence="1" id="KW-0472">Membrane</keyword>
<organism evidence="2 3">
    <name type="scientific">Methylophilus aquaticus</name>
    <dbReference type="NCBI Taxonomy" id="1971610"/>
    <lineage>
        <taxon>Bacteria</taxon>
        <taxon>Pseudomonadati</taxon>
        <taxon>Pseudomonadota</taxon>
        <taxon>Betaproteobacteria</taxon>
        <taxon>Nitrosomonadales</taxon>
        <taxon>Methylophilaceae</taxon>
        <taxon>Methylophilus</taxon>
    </lineage>
</organism>
<keyword evidence="1" id="KW-0812">Transmembrane</keyword>
<keyword evidence="3" id="KW-1185">Reference proteome</keyword>
<name>A0ABT9JUN5_9PROT</name>
<protein>
    <recommendedName>
        <fullName evidence="4">DUF4760 domain-containing protein</fullName>
    </recommendedName>
</protein>
<reference evidence="3" key="1">
    <citation type="journal article" date="2019" name="Int. J. Syst. Evol. Microbiol.">
        <title>The Global Catalogue of Microorganisms (GCM) 10K type strain sequencing project: providing services to taxonomists for standard genome sequencing and annotation.</title>
        <authorList>
            <consortium name="The Broad Institute Genomics Platform"/>
            <consortium name="The Broad Institute Genome Sequencing Center for Infectious Disease"/>
            <person name="Wu L."/>
            <person name="Ma J."/>
        </authorList>
    </citation>
    <scope>NUCLEOTIDE SEQUENCE [LARGE SCALE GENOMIC DNA]</scope>
    <source>
        <strain evidence="3">VKM B-3159</strain>
    </source>
</reference>
<dbReference type="RefSeq" id="WP_306390013.1">
    <property type="nucleotide sequence ID" value="NZ_JAVCAP010000021.1"/>
</dbReference>
<evidence type="ECO:0000313" key="3">
    <source>
        <dbReference type="Proteomes" id="UP001225906"/>
    </source>
</evidence>
<dbReference type="Proteomes" id="UP001225906">
    <property type="component" value="Unassembled WGS sequence"/>
</dbReference>
<evidence type="ECO:0000313" key="2">
    <source>
        <dbReference type="EMBL" id="MDP8568292.1"/>
    </source>
</evidence>
<gene>
    <name evidence="2" type="ORF">Q9291_10570</name>
</gene>
<evidence type="ECO:0000256" key="1">
    <source>
        <dbReference type="SAM" id="Phobius"/>
    </source>
</evidence>
<evidence type="ECO:0008006" key="4">
    <source>
        <dbReference type="Google" id="ProtNLM"/>
    </source>
</evidence>
<feature type="transmembrane region" description="Helical" evidence="1">
    <location>
        <begin position="6"/>
        <end position="26"/>
    </location>
</feature>
<proteinExistence type="predicted"/>
<comment type="caution">
    <text evidence="2">The sequence shown here is derived from an EMBL/GenBank/DDBJ whole genome shotgun (WGS) entry which is preliminary data.</text>
</comment>
<dbReference type="EMBL" id="JAVCAP010000021">
    <property type="protein sequence ID" value="MDP8568292.1"/>
    <property type="molecule type" value="Genomic_DNA"/>
</dbReference>
<accession>A0ABT9JUN5</accession>
<sequence length="163" mass="19360">MTIQTWEWLSYVVTVVGLPLAIITFVMEQRKERENEDEEVYQLLADNYTDFLKLVMTNPDLQLRSQSTTQQLTAEQEERKQVLFEILISLFERAYLLTYDTDMRGKRLRRWMSWEDYMREWCKREDFRTMLPRLLVGEDADFVHYISHIASAAAEASVSTVSS</sequence>